<proteinExistence type="predicted"/>
<reference evidence="2" key="1">
    <citation type="submission" date="2020-12" db="EMBL/GenBank/DDBJ databases">
        <title>Metabolic potential, ecology and presence of endohyphal bacteria is reflected in genomic diversity of Mucoromycotina.</title>
        <authorList>
            <person name="Muszewska A."/>
            <person name="Okrasinska A."/>
            <person name="Steczkiewicz K."/>
            <person name="Drgas O."/>
            <person name="Orlowska M."/>
            <person name="Perlinska-Lenart U."/>
            <person name="Aleksandrzak-Piekarczyk T."/>
            <person name="Szatraj K."/>
            <person name="Zielenkiewicz U."/>
            <person name="Pilsyk S."/>
            <person name="Malc E."/>
            <person name="Mieczkowski P."/>
            <person name="Kruszewska J.S."/>
            <person name="Biernat P."/>
            <person name="Pawlowska J."/>
        </authorList>
    </citation>
    <scope>NUCLEOTIDE SEQUENCE</scope>
    <source>
        <strain evidence="2">WA0000017839</strain>
    </source>
</reference>
<feature type="chain" id="PRO_5034471169" evidence="1">
    <location>
        <begin position="17"/>
        <end position="136"/>
    </location>
</feature>
<accession>A0A8H7R7J3</accession>
<gene>
    <name evidence="2" type="ORF">INT47_005279</name>
</gene>
<dbReference type="EMBL" id="JAEPRD010000033">
    <property type="protein sequence ID" value="KAG2205961.1"/>
    <property type="molecule type" value="Genomic_DNA"/>
</dbReference>
<protein>
    <submittedName>
        <fullName evidence="2">Uncharacterized protein</fullName>
    </submittedName>
</protein>
<sequence length="136" mass="14758">MFFFWILVSLIVSVSGLPPLRKHHSHLQSGVDEADVIQPRQNLSLLFSTDASICGVASLSCMAFSSSSSEVPVRCGILTKAPVCQSYDPDTQESKCDTFCDADGSGRLCEKAFPDCCKESTNGCTSSQPRDITLYH</sequence>
<organism evidence="2 3">
    <name type="scientific">Mucor saturninus</name>
    <dbReference type="NCBI Taxonomy" id="64648"/>
    <lineage>
        <taxon>Eukaryota</taxon>
        <taxon>Fungi</taxon>
        <taxon>Fungi incertae sedis</taxon>
        <taxon>Mucoromycota</taxon>
        <taxon>Mucoromycotina</taxon>
        <taxon>Mucoromycetes</taxon>
        <taxon>Mucorales</taxon>
        <taxon>Mucorineae</taxon>
        <taxon>Mucoraceae</taxon>
        <taxon>Mucor</taxon>
    </lineage>
</organism>
<keyword evidence="1" id="KW-0732">Signal</keyword>
<comment type="caution">
    <text evidence="2">The sequence shown here is derived from an EMBL/GenBank/DDBJ whole genome shotgun (WGS) entry which is preliminary data.</text>
</comment>
<dbReference type="AlphaFoldDB" id="A0A8H7R7J3"/>
<dbReference type="Proteomes" id="UP000603453">
    <property type="component" value="Unassembled WGS sequence"/>
</dbReference>
<name>A0A8H7R7J3_9FUNG</name>
<evidence type="ECO:0000313" key="3">
    <source>
        <dbReference type="Proteomes" id="UP000603453"/>
    </source>
</evidence>
<dbReference type="OrthoDB" id="2284147at2759"/>
<evidence type="ECO:0000256" key="1">
    <source>
        <dbReference type="SAM" id="SignalP"/>
    </source>
</evidence>
<evidence type="ECO:0000313" key="2">
    <source>
        <dbReference type="EMBL" id="KAG2205961.1"/>
    </source>
</evidence>
<feature type="signal peptide" evidence="1">
    <location>
        <begin position="1"/>
        <end position="16"/>
    </location>
</feature>
<keyword evidence="3" id="KW-1185">Reference proteome</keyword>